<accession>A0A225DKJ5</accession>
<evidence type="ECO:0000313" key="2">
    <source>
        <dbReference type="Proteomes" id="UP000214646"/>
    </source>
</evidence>
<name>A0A225DKJ5_9BACT</name>
<dbReference type="Proteomes" id="UP000214646">
    <property type="component" value="Unassembled WGS sequence"/>
</dbReference>
<reference evidence="2" key="1">
    <citation type="submission" date="2017-06" db="EMBL/GenBank/DDBJ databases">
        <title>Genome analysis of Fimbriiglobus ruber SP5, the first member of the order Planctomycetales with confirmed chitinolytic capability.</title>
        <authorList>
            <person name="Ravin N.V."/>
            <person name="Rakitin A.L."/>
            <person name="Ivanova A.A."/>
            <person name="Beletsky A.V."/>
            <person name="Kulichevskaya I.S."/>
            <person name="Mardanov A.V."/>
            <person name="Dedysh S.N."/>
        </authorList>
    </citation>
    <scope>NUCLEOTIDE SEQUENCE [LARGE SCALE GENOMIC DNA]</scope>
    <source>
        <strain evidence="2">SP5</strain>
    </source>
</reference>
<protein>
    <submittedName>
        <fullName evidence="1">Uncharacterized protein</fullName>
    </submittedName>
</protein>
<dbReference type="EMBL" id="NIDE01000008">
    <property type="protein sequence ID" value="OWK40174.1"/>
    <property type="molecule type" value="Genomic_DNA"/>
</dbReference>
<keyword evidence="2" id="KW-1185">Reference proteome</keyword>
<sequence>MTNIAVLQLRHQNKVVWGTEFIPWADIFGQHKLAYTAFAFNEIPDFLIEAIAKPKP</sequence>
<dbReference type="AlphaFoldDB" id="A0A225DKJ5"/>
<proteinExistence type="predicted"/>
<gene>
    <name evidence="1" type="ORF">FRUB_05093</name>
</gene>
<comment type="caution">
    <text evidence="1">The sequence shown here is derived from an EMBL/GenBank/DDBJ whole genome shotgun (WGS) entry which is preliminary data.</text>
</comment>
<evidence type="ECO:0000313" key="1">
    <source>
        <dbReference type="EMBL" id="OWK40174.1"/>
    </source>
</evidence>
<organism evidence="1 2">
    <name type="scientific">Fimbriiglobus ruber</name>
    <dbReference type="NCBI Taxonomy" id="1908690"/>
    <lineage>
        <taxon>Bacteria</taxon>
        <taxon>Pseudomonadati</taxon>
        <taxon>Planctomycetota</taxon>
        <taxon>Planctomycetia</taxon>
        <taxon>Gemmatales</taxon>
        <taxon>Gemmataceae</taxon>
        <taxon>Fimbriiglobus</taxon>
    </lineage>
</organism>